<dbReference type="EMBL" id="GGEC01031853">
    <property type="protein sequence ID" value="MBX12337.1"/>
    <property type="molecule type" value="Transcribed_RNA"/>
</dbReference>
<evidence type="ECO:0000256" key="1">
    <source>
        <dbReference type="SAM" id="MobiDB-lite"/>
    </source>
</evidence>
<protein>
    <submittedName>
        <fullName evidence="2">Uncharacterized protein</fullName>
    </submittedName>
</protein>
<organism evidence="2">
    <name type="scientific">Rhizophora mucronata</name>
    <name type="common">Asiatic mangrove</name>
    <dbReference type="NCBI Taxonomy" id="61149"/>
    <lineage>
        <taxon>Eukaryota</taxon>
        <taxon>Viridiplantae</taxon>
        <taxon>Streptophyta</taxon>
        <taxon>Embryophyta</taxon>
        <taxon>Tracheophyta</taxon>
        <taxon>Spermatophyta</taxon>
        <taxon>Magnoliopsida</taxon>
        <taxon>eudicotyledons</taxon>
        <taxon>Gunneridae</taxon>
        <taxon>Pentapetalae</taxon>
        <taxon>rosids</taxon>
        <taxon>fabids</taxon>
        <taxon>Malpighiales</taxon>
        <taxon>Rhizophoraceae</taxon>
        <taxon>Rhizophora</taxon>
    </lineage>
</organism>
<accession>A0A2P2L2X5</accession>
<feature type="region of interest" description="Disordered" evidence="1">
    <location>
        <begin position="44"/>
        <end position="68"/>
    </location>
</feature>
<evidence type="ECO:0000313" key="2">
    <source>
        <dbReference type="EMBL" id="MBX12337.1"/>
    </source>
</evidence>
<name>A0A2P2L2X5_RHIMU</name>
<dbReference type="AlphaFoldDB" id="A0A2P2L2X5"/>
<sequence length="68" mass="7335">MITTITQAGLTTIKDGVGLQSSSTKLLPNMVKVTLLATRFSPERSSFGYHSDDDLPGYAKRGKPGSYE</sequence>
<proteinExistence type="predicted"/>
<reference evidence="2" key="1">
    <citation type="submission" date="2018-02" db="EMBL/GenBank/DDBJ databases">
        <title>Rhizophora mucronata_Transcriptome.</title>
        <authorList>
            <person name="Meera S.P."/>
            <person name="Sreeshan A."/>
            <person name="Augustine A."/>
        </authorList>
    </citation>
    <scope>NUCLEOTIDE SEQUENCE</scope>
    <source>
        <tissue evidence="2">Leaf</tissue>
    </source>
</reference>